<name>A0A9X8M984_9PSED</name>
<protein>
    <submittedName>
        <fullName evidence="4">Outer membrane protein beta-barrel domain-containing protein</fullName>
    </submittedName>
</protein>
<comment type="caution">
    <text evidence="4">The sequence shown here is derived from an EMBL/GenBank/DDBJ whole genome shotgun (WGS) entry which is preliminary data.</text>
</comment>
<organism evidence="4 5">
    <name type="scientific">Pseudomonas lutea</name>
    <dbReference type="NCBI Taxonomy" id="243924"/>
    <lineage>
        <taxon>Bacteria</taxon>
        <taxon>Pseudomonadati</taxon>
        <taxon>Pseudomonadota</taxon>
        <taxon>Gammaproteobacteria</taxon>
        <taxon>Pseudomonadales</taxon>
        <taxon>Pseudomonadaceae</taxon>
        <taxon>Pseudomonas</taxon>
    </lineage>
</organism>
<evidence type="ECO:0000313" key="5">
    <source>
        <dbReference type="Proteomes" id="UP000183210"/>
    </source>
</evidence>
<feature type="chain" id="PRO_5040758693" evidence="2">
    <location>
        <begin position="28"/>
        <end position="252"/>
    </location>
</feature>
<accession>A0A9X8M984</accession>
<evidence type="ECO:0000313" key="4">
    <source>
        <dbReference type="EMBL" id="SEP75086.1"/>
    </source>
</evidence>
<feature type="signal peptide" evidence="2">
    <location>
        <begin position="1"/>
        <end position="27"/>
    </location>
</feature>
<evidence type="ECO:0000259" key="3">
    <source>
        <dbReference type="Pfam" id="PF13505"/>
    </source>
</evidence>
<evidence type="ECO:0000256" key="1">
    <source>
        <dbReference type="ARBA" id="ARBA00022729"/>
    </source>
</evidence>
<gene>
    <name evidence="4" type="ORF">SAMN05216409_10233</name>
</gene>
<dbReference type="InterPro" id="IPR027385">
    <property type="entry name" value="Beta-barrel_OMP"/>
</dbReference>
<proteinExistence type="predicted"/>
<dbReference type="AlphaFoldDB" id="A0A9X8M984"/>
<dbReference type="Proteomes" id="UP000183210">
    <property type="component" value="Unassembled WGS sequence"/>
</dbReference>
<dbReference type="EMBL" id="FOEV01000002">
    <property type="protein sequence ID" value="SEP75086.1"/>
    <property type="molecule type" value="Genomic_DNA"/>
</dbReference>
<keyword evidence="1 2" id="KW-0732">Signal</keyword>
<reference evidence="4 5" key="1">
    <citation type="submission" date="2016-10" db="EMBL/GenBank/DDBJ databases">
        <authorList>
            <person name="Varghese N."/>
            <person name="Submissions S."/>
        </authorList>
    </citation>
    <scope>NUCLEOTIDE SEQUENCE [LARGE SCALE GENOMIC DNA]</scope>
    <source>
        <strain evidence="4 5">LMG 21974</strain>
    </source>
</reference>
<dbReference type="GeneID" id="300265517"/>
<feature type="domain" description="Outer membrane protein beta-barrel" evidence="3">
    <location>
        <begin position="15"/>
        <end position="166"/>
    </location>
</feature>
<dbReference type="Pfam" id="PF13505">
    <property type="entry name" value="OMP_b-brl"/>
    <property type="match status" value="1"/>
</dbReference>
<dbReference type="RefSeq" id="WP_074821807.1">
    <property type="nucleotide sequence ID" value="NZ_FOEV01000002.1"/>
</dbReference>
<sequence length="252" mass="27861">MTIKARNRWIHSSIFSVLAAFSFHAMADTSGAISTAGITGSYDQYKLKSNLGSQNGHLPKAGVFYNYGNKMTGGEGLIYQAGVEATFGEKHSNRLKEGRGQADLGWRMAIDNQNYVDALVGAGYDWSRYEPDTSGNDLRLTAKGPFAKAALGYNHAFDNTTTLRLEGGVRRQLNERARLHVQHEGSESVDIHDRTNPYAEMDMLFNQNGKGLPITAGLYYEHHEDKLKDRLALADNVKLKHDEYGAKVGVAF</sequence>
<evidence type="ECO:0000256" key="2">
    <source>
        <dbReference type="SAM" id="SignalP"/>
    </source>
</evidence>